<organism evidence="2 3">
    <name type="scientific">Papaver atlanticum</name>
    <dbReference type="NCBI Taxonomy" id="357466"/>
    <lineage>
        <taxon>Eukaryota</taxon>
        <taxon>Viridiplantae</taxon>
        <taxon>Streptophyta</taxon>
        <taxon>Embryophyta</taxon>
        <taxon>Tracheophyta</taxon>
        <taxon>Spermatophyta</taxon>
        <taxon>Magnoliopsida</taxon>
        <taxon>Ranunculales</taxon>
        <taxon>Papaveraceae</taxon>
        <taxon>Papaveroideae</taxon>
        <taxon>Papaver</taxon>
    </lineage>
</organism>
<dbReference type="InterPro" id="IPR029055">
    <property type="entry name" value="Ntn_hydrolases_N"/>
</dbReference>
<feature type="region of interest" description="Disordered" evidence="1">
    <location>
        <begin position="157"/>
        <end position="183"/>
    </location>
</feature>
<dbReference type="EMBL" id="JAJJMB010010439">
    <property type="protein sequence ID" value="KAI3908809.1"/>
    <property type="molecule type" value="Genomic_DNA"/>
</dbReference>
<evidence type="ECO:0000313" key="3">
    <source>
        <dbReference type="Proteomes" id="UP001202328"/>
    </source>
</evidence>
<reference evidence="2" key="1">
    <citation type="submission" date="2022-04" db="EMBL/GenBank/DDBJ databases">
        <title>A functionally conserved STORR gene fusion in Papaver species that diverged 16.8 million years ago.</title>
        <authorList>
            <person name="Catania T."/>
        </authorList>
    </citation>
    <scope>NUCLEOTIDE SEQUENCE</scope>
    <source>
        <strain evidence="2">S-188037</strain>
    </source>
</reference>
<protein>
    <submittedName>
        <fullName evidence="2">Uncharacterized protein</fullName>
    </submittedName>
</protein>
<comment type="caution">
    <text evidence="2">The sequence shown here is derived from an EMBL/GenBank/DDBJ whole genome shotgun (WGS) entry which is preliminary data.</text>
</comment>
<evidence type="ECO:0000256" key="1">
    <source>
        <dbReference type="SAM" id="MobiDB-lite"/>
    </source>
</evidence>
<dbReference type="SUPFAM" id="SSF56235">
    <property type="entry name" value="N-terminal nucleophile aminohydrolases (Ntn hydrolases)"/>
    <property type="match status" value="1"/>
</dbReference>
<gene>
    <name evidence="2" type="ORF">MKW98_029359</name>
</gene>
<dbReference type="Proteomes" id="UP001202328">
    <property type="component" value="Unassembled WGS sequence"/>
</dbReference>
<proteinExistence type="predicted"/>
<name>A0AAD4SHZ4_9MAGN</name>
<keyword evidence="3" id="KW-1185">Reference proteome</keyword>
<sequence>MMGGNRWKAMRCGEHAKKFLNQKDYKPPGNYDVKDMNLSQHSCRLLFAAWEPKDNEDPNVLYPVLVRASREKVESVRNVCCIGSGESVAQMLEGKDFSNSEKQEVIPFVERAMIDISKKDPRNGGDINIGHIDSSNVVTFEPTKSVTLLELEHAFRAGMGASSNPKRRRKEDTKSAQKKSKKK</sequence>
<accession>A0AAD4SHZ4</accession>
<dbReference type="Gene3D" id="3.60.20.10">
    <property type="entry name" value="Glutamine Phosphoribosylpyrophosphate, subunit 1, domain 1"/>
    <property type="match status" value="1"/>
</dbReference>
<dbReference type="AlphaFoldDB" id="A0AAD4SHZ4"/>
<evidence type="ECO:0000313" key="2">
    <source>
        <dbReference type="EMBL" id="KAI3908809.1"/>
    </source>
</evidence>